<evidence type="ECO:0000313" key="2">
    <source>
        <dbReference type="EMBL" id="KAB4124308.1"/>
    </source>
</evidence>
<evidence type="ECO:0000313" key="20">
    <source>
        <dbReference type="Proteomes" id="UP000487221"/>
    </source>
</evidence>
<dbReference type="EMBL" id="QSKL01000003">
    <property type="protein sequence ID" value="RHE60843.1"/>
    <property type="molecule type" value="Genomic_DNA"/>
</dbReference>
<dbReference type="Proteomes" id="UP000284640">
    <property type="component" value="Unassembled WGS sequence"/>
</dbReference>
<dbReference type="Proteomes" id="UP000284022">
    <property type="component" value="Unassembled WGS sequence"/>
</dbReference>
<organism evidence="5 17">
    <name type="scientific">Bacteroides uniformis</name>
    <dbReference type="NCBI Taxonomy" id="820"/>
    <lineage>
        <taxon>Bacteria</taxon>
        <taxon>Pseudomonadati</taxon>
        <taxon>Bacteroidota</taxon>
        <taxon>Bacteroidia</taxon>
        <taxon>Bacteroidales</taxon>
        <taxon>Bacteroidaceae</taxon>
        <taxon>Bacteroides</taxon>
    </lineage>
</organism>
<dbReference type="EMBL" id="QRXV01000005">
    <property type="protein sequence ID" value="RGU40262.1"/>
    <property type="molecule type" value="Genomic_DNA"/>
</dbReference>
<evidence type="ECO:0000313" key="1">
    <source>
        <dbReference type="EMBL" id="KAB4110253.1"/>
    </source>
</evidence>
<proteinExistence type="predicted"/>
<reference evidence="11 12" key="1">
    <citation type="submission" date="2018-08" db="EMBL/GenBank/DDBJ databases">
        <title>A genome reference for cultivated species of the human gut microbiota.</title>
        <authorList>
            <person name="Zou Y."/>
            <person name="Xue W."/>
            <person name="Luo G."/>
        </authorList>
    </citation>
    <scope>NUCLEOTIDE SEQUENCE [LARGE SCALE GENOMIC DNA]</scope>
    <source>
        <strain evidence="8 12">AF17-20</strain>
        <strain evidence="10 11">AM18-14LB</strain>
        <strain evidence="9 13">AM27-46</strain>
    </source>
</reference>
<evidence type="ECO:0000313" key="7">
    <source>
        <dbReference type="EMBL" id="KAB4236046.1"/>
    </source>
</evidence>
<dbReference type="EMBL" id="WCTR01000004">
    <property type="protein sequence ID" value="KAB4214240.1"/>
    <property type="molecule type" value="Genomic_DNA"/>
</dbReference>
<dbReference type="EMBL" id="WCUP01000004">
    <property type="protein sequence ID" value="KAB4110253.1"/>
    <property type="molecule type" value="Genomic_DNA"/>
</dbReference>
<dbReference type="Proteomes" id="UP000462376">
    <property type="component" value="Unassembled WGS sequence"/>
</dbReference>
<comment type="caution">
    <text evidence="5">The sequence shown here is derived from an EMBL/GenBank/DDBJ whole genome shotgun (WGS) entry which is preliminary data.</text>
</comment>
<evidence type="ECO:0000313" key="9">
    <source>
        <dbReference type="EMBL" id="RHE60843.1"/>
    </source>
</evidence>
<evidence type="ECO:0000313" key="19">
    <source>
        <dbReference type="Proteomes" id="UP000466952"/>
    </source>
</evidence>
<dbReference type="Proteomes" id="UP000441711">
    <property type="component" value="Unassembled WGS sequence"/>
</dbReference>
<reference evidence="14 15" key="2">
    <citation type="journal article" date="2019" name="Nat. Med.">
        <title>A library of human gut bacterial isolates paired with longitudinal multiomics data enables mechanistic microbiome research.</title>
        <authorList>
            <person name="Poyet M."/>
            <person name="Groussin M."/>
            <person name="Gibbons S.M."/>
            <person name="Avila-Pacheco J."/>
            <person name="Jiang X."/>
            <person name="Kearney S.M."/>
            <person name="Perrotta A.R."/>
            <person name="Berdy B."/>
            <person name="Zhao S."/>
            <person name="Lieberman T.D."/>
            <person name="Swanson P.K."/>
            <person name="Smith M."/>
            <person name="Roesemann S."/>
            <person name="Alexander J.E."/>
            <person name="Rich S.A."/>
            <person name="Livny J."/>
            <person name="Vlamakis H."/>
            <person name="Clish C."/>
            <person name="Bullock K."/>
            <person name="Deik A."/>
            <person name="Scott J."/>
            <person name="Pierce K.A."/>
            <person name="Xavier R.J."/>
            <person name="Alm E.J."/>
        </authorList>
    </citation>
    <scope>NUCLEOTIDE SEQUENCE [LARGE SCALE GENOMIC DNA]</scope>
    <source>
        <strain evidence="6 19">BIOML-A11</strain>
        <strain evidence="4 20">BIOML-A19</strain>
        <strain evidence="5 17">BIOML-A21</strain>
        <strain evidence="3 14">BIOML-A27</strain>
        <strain evidence="1 16">BIOML-A36</strain>
        <strain evidence="2 15">BIOML-A37</strain>
        <strain evidence="7 18">BIOML-A5</strain>
    </source>
</reference>
<evidence type="ECO:0000313" key="11">
    <source>
        <dbReference type="Proteomes" id="UP000283766"/>
    </source>
</evidence>
<dbReference type="EMBL" id="WCUA01000005">
    <property type="protein sequence ID" value="KAB4186527.1"/>
    <property type="molecule type" value="Genomic_DNA"/>
</dbReference>
<evidence type="ECO:0000313" key="17">
    <source>
        <dbReference type="Proteomes" id="UP000442334"/>
    </source>
</evidence>
<evidence type="ECO:0000313" key="15">
    <source>
        <dbReference type="Proteomes" id="UP000438773"/>
    </source>
</evidence>
<gene>
    <name evidence="10" type="ORF">DW216_16230</name>
    <name evidence="9" type="ORF">DW729_06555</name>
    <name evidence="8" type="ORF">DWW83_06770</name>
    <name evidence="7" type="ORF">GAP47_11390</name>
    <name evidence="6" type="ORF">GAP55_06210</name>
    <name evidence="5" type="ORF">GAQ34_06560</name>
    <name evidence="4" type="ORF">GAQ44_09420</name>
    <name evidence="3" type="ORF">GAQ59_09550</name>
    <name evidence="1" type="ORF">GAQ70_06640</name>
    <name evidence="2" type="ORF">GAQ75_11900</name>
</gene>
<name>A0A139K5N3_BACUN</name>
<dbReference type="Proteomes" id="UP000283766">
    <property type="component" value="Unassembled WGS sequence"/>
</dbReference>
<protein>
    <submittedName>
        <fullName evidence="5">Uncharacterized protein</fullName>
    </submittedName>
</protein>
<dbReference type="Proteomes" id="UP000466952">
    <property type="component" value="Unassembled WGS sequence"/>
</dbReference>
<dbReference type="Proteomes" id="UP000442334">
    <property type="component" value="Unassembled WGS sequence"/>
</dbReference>
<dbReference type="EMBL" id="WCUG01000007">
    <property type="protein sequence ID" value="KAB4170474.1"/>
    <property type="molecule type" value="Genomic_DNA"/>
</dbReference>
<evidence type="ECO:0000313" key="10">
    <source>
        <dbReference type="EMBL" id="RHH28168.1"/>
    </source>
</evidence>
<evidence type="ECO:0000313" key="3">
    <source>
        <dbReference type="EMBL" id="KAB4170474.1"/>
    </source>
</evidence>
<accession>A0A139K5N3</accession>
<dbReference type="EMBL" id="WCTL01000009">
    <property type="protein sequence ID" value="KAB4236046.1"/>
    <property type="molecule type" value="Genomic_DNA"/>
</dbReference>
<dbReference type="EMBL" id="WCUQ01000006">
    <property type="protein sequence ID" value="KAB4124308.1"/>
    <property type="molecule type" value="Genomic_DNA"/>
</dbReference>
<dbReference type="EMBL" id="WCTY01000016">
    <property type="protein sequence ID" value="KAB4184012.1"/>
    <property type="molecule type" value="Genomic_DNA"/>
</dbReference>
<evidence type="ECO:0000313" key="8">
    <source>
        <dbReference type="EMBL" id="RGU40262.1"/>
    </source>
</evidence>
<dbReference type="Proteomes" id="UP000487221">
    <property type="component" value="Unassembled WGS sequence"/>
</dbReference>
<dbReference type="Proteomes" id="UP000433928">
    <property type="component" value="Unassembled WGS sequence"/>
</dbReference>
<evidence type="ECO:0000313" key="13">
    <source>
        <dbReference type="Proteomes" id="UP000284640"/>
    </source>
</evidence>
<sequence length="67" mass="7733">MPERIRTSPPKCLYKKAMKRNRTENLKKQIKKSPQAIADFKIMSTFATAKQKRVSPIRPAPFESSRA</sequence>
<evidence type="ECO:0000313" key="4">
    <source>
        <dbReference type="EMBL" id="KAB4184012.1"/>
    </source>
</evidence>
<evidence type="ECO:0000313" key="14">
    <source>
        <dbReference type="Proteomes" id="UP000433928"/>
    </source>
</evidence>
<evidence type="ECO:0000313" key="12">
    <source>
        <dbReference type="Proteomes" id="UP000284022"/>
    </source>
</evidence>
<dbReference type="Proteomes" id="UP000438773">
    <property type="component" value="Unassembled WGS sequence"/>
</dbReference>
<evidence type="ECO:0000313" key="5">
    <source>
        <dbReference type="EMBL" id="KAB4186527.1"/>
    </source>
</evidence>
<evidence type="ECO:0000313" key="6">
    <source>
        <dbReference type="EMBL" id="KAB4214240.1"/>
    </source>
</evidence>
<dbReference type="AlphaFoldDB" id="A0A139K5N3"/>
<dbReference type="EMBL" id="QRJL01000011">
    <property type="protein sequence ID" value="RHH28168.1"/>
    <property type="molecule type" value="Genomic_DNA"/>
</dbReference>
<evidence type="ECO:0000313" key="16">
    <source>
        <dbReference type="Proteomes" id="UP000441711"/>
    </source>
</evidence>
<evidence type="ECO:0000313" key="18">
    <source>
        <dbReference type="Proteomes" id="UP000462376"/>
    </source>
</evidence>